<keyword evidence="8" id="KW-0449">Lipoprotein</keyword>
<feature type="binding site" description="axial binding residue" evidence="9">
    <location>
        <position position="99"/>
    </location>
    <ligand>
        <name>heme</name>
        <dbReference type="ChEBI" id="CHEBI:30413"/>
    </ligand>
    <ligandPart>
        <name>Fe</name>
        <dbReference type="ChEBI" id="CHEBI:18248"/>
    </ligandPart>
</feature>
<evidence type="ECO:0000256" key="10">
    <source>
        <dbReference type="SAM" id="MobiDB-lite"/>
    </source>
</evidence>
<feature type="disulfide bond" evidence="9">
    <location>
        <begin position="95"/>
        <end position="102"/>
    </location>
</feature>
<dbReference type="Pfam" id="PF05730">
    <property type="entry name" value="CFEM"/>
    <property type="match status" value="1"/>
</dbReference>
<evidence type="ECO:0000256" key="5">
    <source>
        <dbReference type="ARBA" id="ARBA00022622"/>
    </source>
</evidence>
<comment type="similarity">
    <text evidence="3">Belongs to the RBT5 family.</text>
</comment>
<evidence type="ECO:0000313" key="15">
    <source>
        <dbReference type="Proteomes" id="UP001174694"/>
    </source>
</evidence>
<protein>
    <recommendedName>
        <fullName evidence="13">CFEM domain-containing protein</fullName>
    </recommendedName>
</protein>
<dbReference type="Proteomes" id="UP001174694">
    <property type="component" value="Unassembled WGS sequence"/>
</dbReference>
<evidence type="ECO:0000256" key="4">
    <source>
        <dbReference type="ARBA" id="ARBA00022525"/>
    </source>
</evidence>
<feature type="compositionally biased region" description="Low complexity" evidence="10">
    <location>
        <begin position="194"/>
        <end position="217"/>
    </location>
</feature>
<evidence type="ECO:0000259" key="13">
    <source>
        <dbReference type="PROSITE" id="PS52012"/>
    </source>
</evidence>
<gene>
    <name evidence="14" type="ORF">NKR23_g2944</name>
</gene>
<keyword evidence="7 9" id="KW-1015">Disulfide bond</keyword>
<evidence type="ECO:0000256" key="8">
    <source>
        <dbReference type="ARBA" id="ARBA00023288"/>
    </source>
</evidence>
<keyword evidence="4" id="KW-0964">Secreted</keyword>
<evidence type="ECO:0000256" key="11">
    <source>
        <dbReference type="SAM" id="Phobius"/>
    </source>
</evidence>
<dbReference type="InterPro" id="IPR008427">
    <property type="entry name" value="Extracellular_membr_CFEM_dom"/>
</dbReference>
<evidence type="ECO:0000256" key="2">
    <source>
        <dbReference type="ARBA" id="ARBA00004613"/>
    </source>
</evidence>
<keyword evidence="9" id="KW-0479">Metal-binding</keyword>
<evidence type="ECO:0000256" key="7">
    <source>
        <dbReference type="ARBA" id="ARBA00023157"/>
    </source>
</evidence>
<keyword evidence="11" id="KW-0812">Transmembrane</keyword>
<keyword evidence="9" id="KW-0408">Iron</keyword>
<dbReference type="GO" id="GO:0046872">
    <property type="term" value="F:metal ion binding"/>
    <property type="evidence" value="ECO:0007669"/>
    <property type="project" value="UniProtKB-UniRule"/>
</dbReference>
<reference evidence="14" key="1">
    <citation type="submission" date="2022-07" db="EMBL/GenBank/DDBJ databases">
        <title>Fungi with potential for degradation of polypropylene.</title>
        <authorList>
            <person name="Gostincar C."/>
        </authorList>
    </citation>
    <scope>NUCLEOTIDE SEQUENCE</scope>
    <source>
        <strain evidence="14">EXF-13308</strain>
    </source>
</reference>
<evidence type="ECO:0000256" key="12">
    <source>
        <dbReference type="SAM" id="SignalP"/>
    </source>
</evidence>
<evidence type="ECO:0000256" key="9">
    <source>
        <dbReference type="PROSITE-ProRule" id="PRU01356"/>
    </source>
</evidence>
<dbReference type="EMBL" id="JANBVO010000005">
    <property type="protein sequence ID" value="KAJ9151756.1"/>
    <property type="molecule type" value="Genomic_DNA"/>
</dbReference>
<feature type="transmembrane region" description="Helical" evidence="11">
    <location>
        <begin position="224"/>
        <end position="246"/>
    </location>
</feature>
<evidence type="ECO:0000256" key="3">
    <source>
        <dbReference type="ARBA" id="ARBA00010031"/>
    </source>
</evidence>
<sequence>MASSRASPTLSTLLLLLATSVSAMNLPLADRLAAQFRAPTPTKAAVSDVCITEAPSADALDLRLRVRGKLDSRATGLQTCATACIASVVTKSTLCSLGDYDCECESSNTEIIEAEAYGCVMQACGVYVAAAVWSEAADLCSSVLAGDLSATGASDASTTLVTPSSGEGSVVVVTETAGDGLLTTSTVFVSNPTGSSSESSGEYSSSGSSSSGSSHKSSLSTGSIVGIAVGSAGGAILLCAVLFLIYKFCLRKQPAYNAISPTDVRETAANTLSGPHPGVAPAVVVPGQPELDGKPSVQPVTTAIIPSAPTESAVLRHPSVISNLSSQPHHGVPVSPTGQTPLSPPGASELYAQAWHQPPPQQYITAQTSSPGYTAPEQHHIVQPGTPRYEMQGPPPPELQGNAQFVQELHGQVYSQGVYEMPSSRMN</sequence>
<keyword evidence="15" id="KW-1185">Reference proteome</keyword>
<keyword evidence="5" id="KW-0325">Glycoprotein</keyword>
<accession>A0AA38VUS8</accession>
<dbReference type="PROSITE" id="PS52012">
    <property type="entry name" value="CFEM"/>
    <property type="match status" value="1"/>
</dbReference>
<dbReference type="AlphaFoldDB" id="A0AA38VUS8"/>
<comment type="caution">
    <text evidence="14">The sequence shown here is derived from an EMBL/GenBank/DDBJ whole genome shotgun (WGS) entry which is preliminary data.</text>
</comment>
<evidence type="ECO:0000313" key="14">
    <source>
        <dbReference type="EMBL" id="KAJ9151756.1"/>
    </source>
</evidence>
<feature type="signal peptide" evidence="12">
    <location>
        <begin position="1"/>
        <end position="23"/>
    </location>
</feature>
<keyword evidence="9" id="KW-0349">Heme</keyword>
<keyword evidence="11" id="KW-1133">Transmembrane helix</keyword>
<feature type="domain" description="CFEM" evidence="13">
    <location>
        <begin position="52"/>
        <end position="166"/>
    </location>
</feature>
<name>A0AA38VUS8_9PEZI</name>
<comment type="caution">
    <text evidence="9">Lacks conserved residue(s) required for the propagation of feature annotation.</text>
</comment>
<dbReference type="GO" id="GO:0098552">
    <property type="term" value="C:side of membrane"/>
    <property type="evidence" value="ECO:0007669"/>
    <property type="project" value="UniProtKB-KW"/>
</dbReference>
<proteinExistence type="inferred from homology"/>
<feature type="chain" id="PRO_5041299442" description="CFEM domain-containing protein" evidence="12">
    <location>
        <begin position="24"/>
        <end position="427"/>
    </location>
</feature>
<evidence type="ECO:0000256" key="1">
    <source>
        <dbReference type="ARBA" id="ARBA00004589"/>
    </source>
</evidence>
<keyword evidence="11" id="KW-0472">Membrane</keyword>
<comment type="subcellular location">
    <subcellularLocation>
        <location evidence="1">Membrane</location>
        <topology evidence="1">Lipid-anchor</topology>
        <topology evidence="1">GPI-anchor</topology>
    </subcellularLocation>
    <subcellularLocation>
        <location evidence="2">Secreted</location>
    </subcellularLocation>
</comment>
<dbReference type="GO" id="GO:0005576">
    <property type="term" value="C:extracellular region"/>
    <property type="evidence" value="ECO:0007669"/>
    <property type="project" value="UniProtKB-SubCell"/>
</dbReference>
<feature type="region of interest" description="Disordered" evidence="10">
    <location>
        <begin position="189"/>
        <end position="217"/>
    </location>
</feature>
<evidence type="ECO:0000256" key="6">
    <source>
        <dbReference type="ARBA" id="ARBA00022729"/>
    </source>
</evidence>
<keyword evidence="6 12" id="KW-0732">Signal</keyword>
<organism evidence="14 15">
    <name type="scientific">Pleurostoma richardsiae</name>
    <dbReference type="NCBI Taxonomy" id="41990"/>
    <lineage>
        <taxon>Eukaryota</taxon>
        <taxon>Fungi</taxon>
        <taxon>Dikarya</taxon>
        <taxon>Ascomycota</taxon>
        <taxon>Pezizomycotina</taxon>
        <taxon>Sordariomycetes</taxon>
        <taxon>Sordariomycetidae</taxon>
        <taxon>Calosphaeriales</taxon>
        <taxon>Pleurostomataceae</taxon>
        <taxon>Pleurostoma</taxon>
    </lineage>
</organism>
<keyword evidence="5" id="KW-0336">GPI-anchor</keyword>